<dbReference type="PANTHER" id="PTHR37984:SF5">
    <property type="entry name" value="PROTEIN NYNRIN-LIKE"/>
    <property type="match status" value="1"/>
</dbReference>
<dbReference type="PROSITE" id="PS50994">
    <property type="entry name" value="INTEGRASE"/>
    <property type="match status" value="1"/>
</dbReference>
<accession>A0A4Y2E3A1</accession>
<dbReference type="InterPro" id="IPR001969">
    <property type="entry name" value="Aspartic_peptidase_AS"/>
</dbReference>
<dbReference type="InterPro" id="IPR036397">
    <property type="entry name" value="RNaseH_sf"/>
</dbReference>
<dbReference type="GO" id="GO:0006508">
    <property type="term" value="P:proteolysis"/>
    <property type="evidence" value="ECO:0007669"/>
    <property type="project" value="InterPro"/>
</dbReference>
<dbReference type="Pfam" id="PF17919">
    <property type="entry name" value="RT_RNaseH_2"/>
    <property type="match status" value="1"/>
</dbReference>
<dbReference type="FunFam" id="3.10.20.370:FF:000001">
    <property type="entry name" value="Retrovirus-related Pol polyprotein from transposon 17.6-like protein"/>
    <property type="match status" value="1"/>
</dbReference>
<dbReference type="CDD" id="cd09274">
    <property type="entry name" value="RNase_HI_RT_Ty3"/>
    <property type="match status" value="1"/>
</dbReference>
<evidence type="ECO:0000313" key="15">
    <source>
        <dbReference type="EMBL" id="GBM23643.1"/>
    </source>
</evidence>
<keyword evidence="11" id="KW-0511">Multifunctional enzyme</keyword>
<organism evidence="15 16">
    <name type="scientific">Araneus ventricosus</name>
    <name type="common">Orbweaver spider</name>
    <name type="synonym">Epeira ventricosa</name>
    <dbReference type="NCBI Taxonomy" id="182803"/>
    <lineage>
        <taxon>Eukaryota</taxon>
        <taxon>Metazoa</taxon>
        <taxon>Ecdysozoa</taxon>
        <taxon>Arthropoda</taxon>
        <taxon>Chelicerata</taxon>
        <taxon>Arachnida</taxon>
        <taxon>Araneae</taxon>
        <taxon>Araneomorphae</taxon>
        <taxon>Entelegynae</taxon>
        <taxon>Araneoidea</taxon>
        <taxon>Araneidae</taxon>
        <taxon>Araneus</taxon>
    </lineage>
</organism>
<feature type="coiled-coil region" evidence="12">
    <location>
        <begin position="210"/>
        <end position="240"/>
    </location>
</feature>
<keyword evidence="10" id="KW-0695">RNA-directed DNA polymerase</keyword>
<evidence type="ECO:0000256" key="1">
    <source>
        <dbReference type="ARBA" id="ARBA00012493"/>
    </source>
</evidence>
<keyword evidence="16" id="KW-1185">Reference proteome</keyword>
<keyword evidence="2" id="KW-0808">Transferase</keyword>
<dbReference type="GO" id="GO:0003723">
    <property type="term" value="F:RNA binding"/>
    <property type="evidence" value="ECO:0007669"/>
    <property type="project" value="UniProtKB-KW"/>
</dbReference>
<dbReference type="GO" id="GO:0004519">
    <property type="term" value="F:endonuclease activity"/>
    <property type="evidence" value="ECO:0007669"/>
    <property type="project" value="UniProtKB-KW"/>
</dbReference>
<dbReference type="InterPro" id="IPR021109">
    <property type="entry name" value="Peptidase_aspartic_dom_sf"/>
</dbReference>
<dbReference type="GO" id="GO:0042575">
    <property type="term" value="C:DNA polymerase complex"/>
    <property type="evidence" value="ECO:0007669"/>
    <property type="project" value="UniProtKB-ARBA"/>
</dbReference>
<keyword evidence="12" id="KW-0175">Coiled coil</keyword>
<dbReference type="Gene3D" id="3.10.10.10">
    <property type="entry name" value="HIV Type 1 Reverse Transcriptase, subunit A, domain 1"/>
    <property type="match status" value="1"/>
</dbReference>
<keyword evidence="4" id="KW-0540">Nuclease</keyword>
<keyword evidence="5" id="KW-0255">Endonuclease</keyword>
<dbReference type="Pfam" id="PF22938">
    <property type="entry name" value="Integrase_p58_C"/>
    <property type="match status" value="1"/>
</dbReference>
<evidence type="ECO:0000256" key="12">
    <source>
        <dbReference type="SAM" id="Coils"/>
    </source>
</evidence>
<dbReference type="CDD" id="cd01647">
    <property type="entry name" value="RT_LTR"/>
    <property type="match status" value="1"/>
</dbReference>
<feature type="region of interest" description="Disordered" evidence="13">
    <location>
        <begin position="338"/>
        <end position="360"/>
    </location>
</feature>
<dbReference type="InterPro" id="IPR054465">
    <property type="entry name" value="Integrase_p58-like_C"/>
</dbReference>
<dbReference type="PROSITE" id="PS00141">
    <property type="entry name" value="ASP_PROTEASE"/>
    <property type="match status" value="1"/>
</dbReference>
<dbReference type="Gene3D" id="2.40.70.10">
    <property type="entry name" value="Acid Proteases"/>
    <property type="match status" value="1"/>
</dbReference>
<evidence type="ECO:0000256" key="2">
    <source>
        <dbReference type="ARBA" id="ARBA00022679"/>
    </source>
</evidence>
<dbReference type="Pfam" id="PF00665">
    <property type="entry name" value="rve"/>
    <property type="match status" value="1"/>
</dbReference>
<gene>
    <name evidence="15" type="primary">K02A2.6_333</name>
    <name evidence="15" type="ORF">AVEN_117393_2</name>
</gene>
<dbReference type="InterPro" id="IPR001584">
    <property type="entry name" value="Integrase_cat-core"/>
</dbReference>
<keyword evidence="8" id="KW-0694">RNA-binding</keyword>
<keyword evidence="9" id="KW-0229">DNA integration</keyword>
<proteinExistence type="predicted"/>
<dbReference type="Pfam" id="PF08284">
    <property type="entry name" value="RVP_2"/>
    <property type="match status" value="1"/>
</dbReference>
<dbReference type="GO" id="GO:0003964">
    <property type="term" value="F:RNA-directed DNA polymerase activity"/>
    <property type="evidence" value="ECO:0007669"/>
    <property type="project" value="UniProtKB-KW"/>
</dbReference>
<dbReference type="EC" id="2.7.7.49" evidence="1"/>
<evidence type="ECO:0000256" key="4">
    <source>
        <dbReference type="ARBA" id="ARBA00022722"/>
    </source>
</evidence>
<dbReference type="InterPro" id="IPR041588">
    <property type="entry name" value="Integrase_H2C2"/>
</dbReference>
<evidence type="ECO:0000313" key="16">
    <source>
        <dbReference type="Proteomes" id="UP000499080"/>
    </source>
</evidence>
<dbReference type="InterPro" id="IPR043128">
    <property type="entry name" value="Rev_trsase/Diguanyl_cyclase"/>
</dbReference>
<dbReference type="InterPro" id="IPR012337">
    <property type="entry name" value="RNaseH-like_sf"/>
</dbReference>
<dbReference type="Pfam" id="PF00078">
    <property type="entry name" value="RVT_1"/>
    <property type="match status" value="1"/>
</dbReference>
<evidence type="ECO:0000256" key="3">
    <source>
        <dbReference type="ARBA" id="ARBA00022695"/>
    </source>
</evidence>
<feature type="domain" description="Integrase catalytic" evidence="14">
    <location>
        <begin position="1302"/>
        <end position="1455"/>
    </location>
</feature>
<dbReference type="Gene3D" id="3.30.420.10">
    <property type="entry name" value="Ribonuclease H-like superfamily/Ribonuclease H"/>
    <property type="match status" value="1"/>
</dbReference>
<reference evidence="15 16" key="1">
    <citation type="journal article" date="2019" name="Sci. Rep.">
        <title>Orb-weaving spider Araneus ventricosus genome elucidates the spidroin gene catalogue.</title>
        <authorList>
            <person name="Kono N."/>
            <person name="Nakamura H."/>
            <person name="Ohtoshi R."/>
            <person name="Moran D.A.P."/>
            <person name="Shinohara A."/>
            <person name="Yoshida Y."/>
            <person name="Fujiwara M."/>
            <person name="Mori M."/>
            <person name="Tomita M."/>
            <person name="Arakawa K."/>
        </authorList>
    </citation>
    <scope>NUCLEOTIDE SEQUENCE [LARGE SCALE GENOMIC DNA]</scope>
</reference>
<evidence type="ECO:0000256" key="8">
    <source>
        <dbReference type="ARBA" id="ARBA00022884"/>
    </source>
</evidence>
<dbReference type="InterPro" id="IPR050951">
    <property type="entry name" value="Retrovirus_Pol_polyprotein"/>
</dbReference>
<evidence type="ECO:0000256" key="13">
    <source>
        <dbReference type="SAM" id="MobiDB-lite"/>
    </source>
</evidence>
<keyword evidence="3" id="KW-0548">Nucleotidyltransferase</keyword>
<dbReference type="GO" id="GO:0004190">
    <property type="term" value="F:aspartic-type endopeptidase activity"/>
    <property type="evidence" value="ECO:0007669"/>
    <property type="project" value="InterPro"/>
</dbReference>
<dbReference type="Gene3D" id="3.30.70.270">
    <property type="match status" value="2"/>
</dbReference>
<keyword evidence="6" id="KW-0378">Hydrolase</keyword>
<dbReference type="EMBL" id="BGPR01000501">
    <property type="protein sequence ID" value="GBM23643.1"/>
    <property type="molecule type" value="Genomic_DNA"/>
</dbReference>
<evidence type="ECO:0000256" key="10">
    <source>
        <dbReference type="ARBA" id="ARBA00022918"/>
    </source>
</evidence>
<protein>
    <recommendedName>
        <fullName evidence="1">RNA-directed DNA polymerase</fullName>
        <ecNumber evidence="1">2.7.7.49</ecNumber>
    </recommendedName>
</protein>
<evidence type="ECO:0000256" key="11">
    <source>
        <dbReference type="ARBA" id="ARBA00023268"/>
    </source>
</evidence>
<dbReference type="OrthoDB" id="5978043at2759"/>
<dbReference type="PANTHER" id="PTHR37984">
    <property type="entry name" value="PROTEIN CBG26694"/>
    <property type="match status" value="1"/>
</dbReference>
<dbReference type="CDD" id="cd00303">
    <property type="entry name" value="retropepsin_like"/>
    <property type="match status" value="1"/>
</dbReference>
<evidence type="ECO:0000256" key="9">
    <source>
        <dbReference type="ARBA" id="ARBA00022908"/>
    </source>
</evidence>
<dbReference type="InterPro" id="IPR000477">
    <property type="entry name" value="RT_dom"/>
</dbReference>
<keyword evidence="7" id="KW-0460">Magnesium</keyword>
<feature type="compositionally biased region" description="Polar residues" evidence="13">
    <location>
        <begin position="338"/>
        <end position="350"/>
    </location>
</feature>
<dbReference type="SUPFAM" id="SSF53098">
    <property type="entry name" value="Ribonuclease H-like"/>
    <property type="match status" value="1"/>
</dbReference>
<dbReference type="InterPro" id="IPR043502">
    <property type="entry name" value="DNA/RNA_pol_sf"/>
</dbReference>
<dbReference type="GO" id="GO:0015074">
    <property type="term" value="P:DNA integration"/>
    <property type="evidence" value="ECO:0007669"/>
    <property type="project" value="UniProtKB-KW"/>
</dbReference>
<dbReference type="Gene3D" id="1.10.340.70">
    <property type="match status" value="1"/>
</dbReference>
<evidence type="ECO:0000256" key="5">
    <source>
        <dbReference type="ARBA" id="ARBA00022759"/>
    </source>
</evidence>
<sequence length="1602" mass="183208">MDFLILSPPTTRRGTPYNPIMALNTGDQQTAFSIQIENFNGEPDKLEWFIQQITDLKQINKWSDEMTFLFLKSKLAGSALSWYASNPTCKNVTTFDDAVTQLRAFFRNDSTPLSNSAELHNIQLMPGESIRNLAHRIQVLTSRTYNLLEDAAALNQIQSIQLLNALPLKMKQKLIHEDTKNFSTLVEKAQKIVLTEQSLNLMHIASSPQMEESNSQNKILEELKNQIENLSNKVQNMQITYTHSSTTSDQGNDSAVQAYGINYTGQYFTPQNMSPQQGSIICSFCQKRNHTMSQCFQFKRHLRDINNSENRNRDFQQGFPYRAGQDYRQQNMRCPQQNFRSTRPENNGFQHTFRPTYRPLNSARAPNTFRPHNYFGPSTSQKFSTTTKFKLQEGLLNGGGATSSRPQATNFDKTNVCSSERVKNVQNIENYESNNHKNINEKATQNVNERKILHINNVYDENFLPTIKVKFGNNYYVMLIDSGSSVSLLTMSSHNDIKWDTKTRLLSRNVMIHTVNSQLSFSCCSEISFKIDQHHFKNPFYVANFKQSTFAGILGYDFLSKNYVIIDTKNGCARFDNFQAKFISPDCYPKMTNCHTIIDNTVILQSKMILQQQESSIVKLCLKDTRENISEIFFQPTISSHDIEIHPALHTVKNSCFPTVIRNLGNTAIHFNKGQVFGEATPSFLLKTNENANDKNICGSPNNNTPMCNLITPPEDILKKRKDELSETDFKLEHLNSDKKQLLLETLLDRSAAFSKSLKTIGCTDRVIPTFNFRSHNPIKTLPFEIPHAIQGTIKEELNELIEAGLIHRNISQWSSPMVLVKKKQNPTNPHKPASYRMALDLRLLNTILENSTYPLPKIPTLINEISKYEFYTAIDFCKAYWQILLPEEMQDVLTFTTPFGTFANRRLVFGLKTAASVFQALVDLLIDELKLSGTTGIYMHIKMTLLLELTRFRKCTTKFVLSLIPGFAELTECHTQLTRKNVPFQWTPTHQEAFKKLQDVFFTKPFVRLPDWDKPFVLNTDASGQAISGILLQEHEGQLHPISYYSKTLSNSERNYPAIKLELFAIYKSVHAFKTYLYNTNFKILTDSKPLLHYKKIASPTDIVSRWLLYLSEFQFTCEHIPGKENTLADFFSRFPVNRTEISNTPQDEQELILPVVETHCNTINAISDTSLEISTSTWLKEQADDTQTNEIIQLLKNPSLKDSNNIRGFYIDPTTHILMFKSHRKSQAELIVVPKSLQHKALDICHISHTGLDKTYQIVSNRYYWKGVYIDTKNFVLSCEQCIKNKSFTPKHAPPQSNRIPTRPGDYISVDIKGPLPNSGYVLTVLDHFSKHIVLYSLKNITAETVSKHILNYISIHGRPSQILSDRGLQFTSEVFSLINKTLGIKLSHTSPFHPQTNGQTERLNPAIESSILTLQERGVNLQNALLIHQNIYNGLIHPSTGYTPNLLHFGRNLPLIFDTFDNNSEPLFLDKAHYVQDLLQQLNTAYELAYSTLTRKQVEQNNRLAKNSRPRALHVGDIVYLKSKGAFKTRFEGPYTIIAKKGEVNYTIQALDNKSARSFTVHVDRLRYAPGRKSHLISHDTAPNESKTRYFLRSSTHQI</sequence>
<evidence type="ECO:0000256" key="6">
    <source>
        <dbReference type="ARBA" id="ARBA00022801"/>
    </source>
</evidence>
<evidence type="ECO:0000259" key="14">
    <source>
        <dbReference type="PROSITE" id="PS50994"/>
    </source>
</evidence>
<dbReference type="Proteomes" id="UP000499080">
    <property type="component" value="Unassembled WGS sequence"/>
</dbReference>
<comment type="caution">
    <text evidence="15">The sequence shown here is derived from an EMBL/GenBank/DDBJ whole genome shotgun (WGS) entry which is preliminary data.</text>
</comment>
<dbReference type="Pfam" id="PF17921">
    <property type="entry name" value="Integrase_H2C2"/>
    <property type="match status" value="1"/>
</dbReference>
<evidence type="ECO:0000256" key="7">
    <source>
        <dbReference type="ARBA" id="ARBA00022842"/>
    </source>
</evidence>
<dbReference type="SUPFAM" id="SSF56672">
    <property type="entry name" value="DNA/RNA polymerases"/>
    <property type="match status" value="1"/>
</dbReference>
<name>A0A4Y2E3A1_ARAVE</name>
<dbReference type="SUPFAM" id="SSF50630">
    <property type="entry name" value="Acid proteases"/>
    <property type="match status" value="1"/>
</dbReference>
<dbReference type="Gene3D" id="3.10.20.370">
    <property type="match status" value="1"/>
</dbReference>
<dbReference type="InterPro" id="IPR041577">
    <property type="entry name" value="RT_RNaseH_2"/>
</dbReference>